<accession>A0A2W2BQ95</accession>
<evidence type="ECO:0000313" key="2">
    <source>
        <dbReference type="Proteomes" id="UP000248627"/>
    </source>
</evidence>
<dbReference type="GO" id="GO:0030638">
    <property type="term" value="P:polyketide metabolic process"/>
    <property type="evidence" value="ECO:0007669"/>
    <property type="project" value="InterPro"/>
</dbReference>
<protein>
    <submittedName>
        <fullName evidence="1">Uncharacterized protein</fullName>
    </submittedName>
</protein>
<dbReference type="OrthoDB" id="4539871at2"/>
<dbReference type="Pfam" id="PF07366">
    <property type="entry name" value="SnoaL"/>
    <property type="match status" value="1"/>
</dbReference>
<dbReference type="EMBL" id="POTX01000241">
    <property type="protein sequence ID" value="PZF88292.1"/>
    <property type="molecule type" value="Genomic_DNA"/>
</dbReference>
<dbReference type="PANTHER" id="PTHR38436:SF1">
    <property type="entry name" value="ESTER CYCLASE"/>
    <property type="match status" value="1"/>
</dbReference>
<dbReference type="InterPro" id="IPR032710">
    <property type="entry name" value="NTF2-like_dom_sf"/>
</dbReference>
<organism evidence="1 2">
    <name type="scientific">Micromonospora endophytica</name>
    <dbReference type="NCBI Taxonomy" id="515350"/>
    <lineage>
        <taxon>Bacteria</taxon>
        <taxon>Bacillati</taxon>
        <taxon>Actinomycetota</taxon>
        <taxon>Actinomycetes</taxon>
        <taxon>Micromonosporales</taxon>
        <taxon>Micromonosporaceae</taxon>
        <taxon>Micromonospora</taxon>
    </lineage>
</organism>
<dbReference type="Proteomes" id="UP000248627">
    <property type="component" value="Unassembled WGS sequence"/>
</dbReference>
<reference evidence="1 2" key="1">
    <citation type="submission" date="2018-01" db="EMBL/GenBank/DDBJ databases">
        <title>Draft genome sequence of Jishengella endophytica.</title>
        <authorList>
            <person name="Sahin N."/>
            <person name="Ay H."/>
            <person name="Saygin H."/>
        </authorList>
    </citation>
    <scope>NUCLEOTIDE SEQUENCE [LARGE SCALE GENOMIC DNA]</scope>
    <source>
        <strain evidence="1 2">DSM 45430</strain>
    </source>
</reference>
<gene>
    <name evidence="1" type="ORF">C1I93_25180</name>
</gene>
<keyword evidence="2" id="KW-1185">Reference proteome</keyword>
<evidence type="ECO:0000313" key="1">
    <source>
        <dbReference type="EMBL" id="PZF88292.1"/>
    </source>
</evidence>
<dbReference type="SUPFAM" id="SSF54427">
    <property type="entry name" value="NTF2-like"/>
    <property type="match status" value="1"/>
</dbReference>
<dbReference type="AlphaFoldDB" id="A0A2W2BQ95"/>
<comment type="caution">
    <text evidence="1">The sequence shown here is derived from an EMBL/GenBank/DDBJ whole genome shotgun (WGS) entry which is preliminary data.</text>
</comment>
<sequence>MRDANRLVEQQYAMLLRRDVARLPELYATDAHYAMPGVTVRPSELPALLRTWTGAFPDLQVDPLGAVRTAGGAAVEQRLTGTHTGVLHTPFGTVAPTGRTVSWEVVDVVRVRRGRIAAWRSYFDWGQLIALLGLRVAGLSRVPQPAFGARFRRPQQEPLGLTA</sequence>
<dbReference type="PANTHER" id="PTHR38436">
    <property type="entry name" value="POLYKETIDE CYCLASE SNOAL-LIKE DOMAIN"/>
    <property type="match status" value="1"/>
</dbReference>
<name>A0A2W2BQ95_9ACTN</name>
<dbReference type="InterPro" id="IPR009959">
    <property type="entry name" value="Cyclase_SnoaL-like"/>
</dbReference>
<proteinExistence type="predicted"/>
<dbReference type="Gene3D" id="3.10.450.50">
    <property type="match status" value="1"/>
</dbReference>
<dbReference type="RefSeq" id="WP_111245772.1">
    <property type="nucleotide sequence ID" value="NZ_AP023358.1"/>
</dbReference>